<dbReference type="HOGENOM" id="CLU_2173624_0_0_1"/>
<sequence length="110" mass="11819">MSFVVDADADVDVERLGGGAYWTINQLGAILPSTNACTWNPHHIPVPAPCCMLHGLTSLPPDDVCRGNYDVTGGETSANTLQAAHACHRCERLSVCVRRLHVINVENGKP</sequence>
<dbReference type="OMA" id="ACHRCER"/>
<reference evidence="1 2" key="1">
    <citation type="journal article" date="2007" name="Nature">
        <title>Evolution of genes and genomes on the Drosophila phylogeny.</title>
        <authorList>
            <consortium name="Drosophila 12 Genomes Consortium"/>
            <person name="Clark A.G."/>
            <person name="Eisen M.B."/>
            <person name="Smith D.R."/>
            <person name="Bergman C.M."/>
            <person name="Oliver B."/>
            <person name="Markow T.A."/>
            <person name="Kaufman T.C."/>
            <person name="Kellis M."/>
            <person name="Gelbart W."/>
            <person name="Iyer V.N."/>
            <person name="Pollard D.A."/>
            <person name="Sackton T.B."/>
            <person name="Larracuente A.M."/>
            <person name="Singh N.D."/>
            <person name="Abad J.P."/>
            <person name="Abt D.N."/>
            <person name="Adryan B."/>
            <person name="Aguade M."/>
            <person name="Akashi H."/>
            <person name="Anderson W.W."/>
            <person name="Aquadro C.F."/>
            <person name="Ardell D.H."/>
            <person name="Arguello R."/>
            <person name="Artieri C.G."/>
            <person name="Barbash D.A."/>
            <person name="Barker D."/>
            <person name="Barsanti P."/>
            <person name="Batterham P."/>
            <person name="Batzoglou S."/>
            <person name="Begun D."/>
            <person name="Bhutkar A."/>
            <person name="Blanco E."/>
            <person name="Bosak S.A."/>
            <person name="Bradley R.K."/>
            <person name="Brand A.D."/>
            <person name="Brent M.R."/>
            <person name="Brooks A.N."/>
            <person name="Brown R.H."/>
            <person name="Butlin R.K."/>
            <person name="Caggese C."/>
            <person name="Calvi B.R."/>
            <person name="Bernardo de Carvalho A."/>
            <person name="Caspi A."/>
            <person name="Castrezana S."/>
            <person name="Celniker S.E."/>
            <person name="Chang J.L."/>
            <person name="Chapple C."/>
            <person name="Chatterji S."/>
            <person name="Chinwalla A."/>
            <person name="Civetta A."/>
            <person name="Clifton S.W."/>
            <person name="Comeron J.M."/>
            <person name="Costello J.C."/>
            <person name="Coyne J.A."/>
            <person name="Daub J."/>
            <person name="David R.G."/>
            <person name="Delcher A.L."/>
            <person name="Delehaunty K."/>
            <person name="Do C.B."/>
            <person name="Ebling H."/>
            <person name="Edwards K."/>
            <person name="Eickbush T."/>
            <person name="Evans J.D."/>
            <person name="Filipski A."/>
            <person name="Findeiss S."/>
            <person name="Freyhult E."/>
            <person name="Fulton L."/>
            <person name="Fulton R."/>
            <person name="Garcia A.C."/>
            <person name="Gardiner A."/>
            <person name="Garfield D.A."/>
            <person name="Garvin B.E."/>
            <person name="Gibson G."/>
            <person name="Gilbert D."/>
            <person name="Gnerre S."/>
            <person name="Godfrey J."/>
            <person name="Good R."/>
            <person name="Gotea V."/>
            <person name="Gravely B."/>
            <person name="Greenberg A.J."/>
            <person name="Griffiths-Jones S."/>
            <person name="Gross S."/>
            <person name="Guigo R."/>
            <person name="Gustafson E.A."/>
            <person name="Haerty W."/>
            <person name="Hahn M.W."/>
            <person name="Halligan D.L."/>
            <person name="Halpern A.L."/>
            <person name="Halter G.M."/>
            <person name="Han M.V."/>
            <person name="Heger A."/>
            <person name="Hillier L."/>
            <person name="Hinrichs A.S."/>
            <person name="Holmes I."/>
            <person name="Hoskins R.A."/>
            <person name="Hubisz M.J."/>
            <person name="Hultmark D."/>
            <person name="Huntley M.A."/>
            <person name="Jaffe D.B."/>
            <person name="Jagadeeshan S."/>
            <person name="Jeck W.R."/>
            <person name="Johnson J."/>
            <person name="Jones C.D."/>
            <person name="Jordan W.C."/>
            <person name="Karpen G.H."/>
            <person name="Kataoka E."/>
            <person name="Keightley P.D."/>
            <person name="Kheradpour P."/>
            <person name="Kirkness E.F."/>
            <person name="Koerich L.B."/>
            <person name="Kristiansen K."/>
            <person name="Kudrna D."/>
            <person name="Kulathinal R.J."/>
            <person name="Kumar S."/>
            <person name="Kwok R."/>
            <person name="Lander E."/>
            <person name="Langley C.H."/>
            <person name="Lapoint R."/>
            <person name="Lazzaro B.P."/>
            <person name="Lee S.J."/>
            <person name="Levesque L."/>
            <person name="Li R."/>
            <person name="Lin C.F."/>
            <person name="Lin M.F."/>
            <person name="Lindblad-Toh K."/>
            <person name="Llopart A."/>
            <person name="Long M."/>
            <person name="Low L."/>
            <person name="Lozovsky E."/>
            <person name="Lu J."/>
            <person name="Luo M."/>
            <person name="Machado C.A."/>
            <person name="Makalowski W."/>
            <person name="Marzo M."/>
            <person name="Matsuda M."/>
            <person name="Matzkin L."/>
            <person name="McAllister B."/>
            <person name="McBride C.S."/>
            <person name="McKernan B."/>
            <person name="McKernan K."/>
            <person name="Mendez-Lago M."/>
            <person name="Minx P."/>
            <person name="Mollenhauer M.U."/>
            <person name="Montooth K."/>
            <person name="Mount S.M."/>
            <person name="Mu X."/>
            <person name="Myers E."/>
            <person name="Negre B."/>
            <person name="Newfeld S."/>
            <person name="Nielsen R."/>
            <person name="Noor M.A."/>
            <person name="O'Grady P."/>
            <person name="Pachter L."/>
            <person name="Papaceit M."/>
            <person name="Parisi M.J."/>
            <person name="Parisi M."/>
            <person name="Parts L."/>
            <person name="Pedersen J.S."/>
            <person name="Pesole G."/>
            <person name="Phillippy A.M."/>
            <person name="Ponting C.P."/>
            <person name="Pop M."/>
            <person name="Porcelli D."/>
            <person name="Powell J.R."/>
            <person name="Prohaska S."/>
            <person name="Pruitt K."/>
            <person name="Puig M."/>
            <person name="Quesneville H."/>
            <person name="Ram K.R."/>
            <person name="Rand D."/>
            <person name="Rasmussen M.D."/>
            <person name="Reed L.K."/>
            <person name="Reenan R."/>
            <person name="Reily A."/>
            <person name="Remington K.A."/>
            <person name="Rieger T.T."/>
            <person name="Ritchie M.G."/>
            <person name="Robin C."/>
            <person name="Rogers Y.H."/>
            <person name="Rohde C."/>
            <person name="Rozas J."/>
            <person name="Rubenfield M.J."/>
            <person name="Ruiz A."/>
            <person name="Russo S."/>
            <person name="Salzberg S.L."/>
            <person name="Sanchez-Gracia A."/>
            <person name="Saranga D.J."/>
            <person name="Sato H."/>
            <person name="Schaeffer S.W."/>
            <person name="Schatz M.C."/>
            <person name="Schlenke T."/>
            <person name="Schwartz R."/>
            <person name="Segarra C."/>
            <person name="Singh R.S."/>
            <person name="Sirot L."/>
            <person name="Sirota M."/>
            <person name="Sisneros N.B."/>
            <person name="Smith C.D."/>
            <person name="Smith T.F."/>
            <person name="Spieth J."/>
            <person name="Stage D.E."/>
            <person name="Stark A."/>
            <person name="Stephan W."/>
            <person name="Strausberg R.L."/>
            <person name="Strempel S."/>
            <person name="Sturgill D."/>
            <person name="Sutton G."/>
            <person name="Sutton G.G."/>
            <person name="Tao W."/>
            <person name="Teichmann S."/>
            <person name="Tobari Y.N."/>
            <person name="Tomimura Y."/>
            <person name="Tsolas J.M."/>
            <person name="Valente V.L."/>
            <person name="Venter E."/>
            <person name="Venter J.C."/>
            <person name="Vicario S."/>
            <person name="Vieira F.G."/>
            <person name="Vilella A.J."/>
            <person name="Villasante A."/>
            <person name="Walenz B."/>
            <person name="Wang J."/>
            <person name="Wasserman M."/>
            <person name="Watts T."/>
            <person name="Wilson D."/>
            <person name="Wilson R.K."/>
            <person name="Wing R.A."/>
            <person name="Wolfner M.F."/>
            <person name="Wong A."/>
            <person name="Wong G.K."/>
            <person name="Wu C.I."/>
            <person name="Wu G."/>
            <person name="Yamamoto D."/>
            <person name="Yang H.P."/>
            <person name="Yang S.P."/>
            <person name="Yorke J.A."/>
            <person name="Yoshida K."/>
            <person name="Zdobnov E."/>
            <person name="Zhang P."/>
            <person name="Zhang Y."/>
            <person name="Zimin A.V."/>
            <person name="Baldwin J."/>
            <person name="Abdouelleil A."/>
            <person name="Abdulkadir J."/>
            <person name="Abebe A."/>
            <person name="Abera B."/>
            <person name="Abreu J."/>
            <person name="Acer S.C."/>
            <person name="Aftuck L."/>
            <person name="Alexander A."/>
            <person name="An P."/>
            <person name="Anderson E."/>
            <person name="Anderson S."/>
            <person name="Arachi H."/>
            <person name="Azer M."/>
            <person name="Bachantsang P."/>
            <person name="Barry A."/>
            <person name="Bayul T."/>
            <person name="Berlin A."/>
            <person name="Bessette D."/>
            <person name="Bloom T."/>
            <person name="Blye J."/>
            <person name="Boguslavskiy L."/>
            <person name="Bonnet C."/>
            <person name="Boukhgalter B."/>
            <person name="Bourzgui I."/>
            <person name="Brown A."/>
            <person name="Cahill P."/>
            <person name="Channer S."/>
            <person name="Cheshatsang Y."/>
            <person name="Chuda L."/>
            <person name="Citroen M."/>
            <person name="Collymore A."/>
            <person name="Cooke P."/>
            <person name="Costello M."/>
            <person name="D'Aco K."/>
            <person name="Daza R."/>
            <person name="De Haan G."/>
            <person name="DeGray S."/>
            <person name="DeMaso C."/>
            <person name="Dhargay N."/>
            <person name="Dooley K."/>
            <person name="Dooley E."/>
            <person name="Doricent M."/>
            <person name="Dorje P."/>
            <person name="Dorjee K."/>
            <person name="Dupes A."/>
            <person name="Elong R."/>
            <person name="Falk J."/>
            <person name="Farina A."/>
            <person name="Faro S."/>
            <person name="Ferguson D."/>
            <person name="Fisher S."/>
            <person name="Foley C.D."/>
            <person name="Franke A."/>
            <person name="Friedrich D."/>
            <person name="Gadbois L."/>
            <person name="Gearin G."/>
            <person name="Gearin C.R."/>
            <person name="Giannoukos G."/>
            <person name="Goode T."/>
            <person name="Graham J."/>
            <person name="Grandbois E."/>
            <person name="Grewal S."/>
            <person name="Gyaltsen K."/>
            <person name="Hafez N."/>
            <person name="Hagos B."/>
            <person name="Hall J."/>
            <person name="Henson C."/>
            <person name="Hollinger A."/>
            <person name="Honan T."/>
            <person name="Huard M.D."/>
            <person name="Hughes L."/>
            <person name="Hurhula B."/>
            <person name="Husby M.E."/>
            <person name="Kamat A."/>
            <person name="Kanga B."/>
            <person name="Kashin S."/>
            <person name="Khazanovich D."/>
            <person name="Kisner P."/>
            <person name="Lance K."/>
            <person name="Lara M."/>
            <person name="Lee W."/>
            <person name="Lennon N."/>
            <person name="Letendre F."/>
            <person name="LeVine R."/>
            <person name="Lipovsky A."/>
            <person name="Liu X."/>
            <person name="Liu J."/>
            <person name="Liu S."/>
            <person name="Lokyitsang T."/>
            <person name="Lokyitsang Y."/>
            <person name="Lubonja R."/>
            <person name="Lui A."/>
            <person name="MacDonald P."/>
            <person name="Magnisalis V."/>
            <person name="Maru K."/>
            <person name="Matthews C."/>
            <person name="McCusker W."/>
            <person name="McDonough S."/>
            <person name="Mehta T."/>
            <person name="Meldrim J."/>
            <person name="Meneus L."/>
            <person name="Mihai O."/>
            <person name="Mihalev A."/>
            <person name="Mihova T."/>
            <person name="Mittelman R."/>
            <person name="Mlenga V."/>
            <person name="Montmayeur A."/>
            <person name="Mulrain L."/>
            <person name="Navidi A."/>
            <person name="Naylor J."/>
            <person name="Negash T."/>
            <person name="Nguyen T."/>
            <person name="Nguyen N."/>
            <person name="Nicol R."/>
            <person name="Norbu C."/>
            <person name="Norbu N."/>
            <person name="Novod N."/>
            <person name="O'Neill B."/>
            <person name="Osman S."/>
            <person name="Markiewicz E."/>
            <person name="Oyono O.L."/>
            <person name="Patti C."/>
            <person name="Phunkhang P."/>
            <person name="Pierre F."/>
            <person name="Priest M."/>
            <person name="Raghuraman S."/>
            <person name="Rege F."/>
            <person name="Reyes R."/>
            <person name="Rise C."/>
            <person name="Rogov P."/>
            <person name="Ross K."/>
            <person name="Ryan E."/>
            <person name="Settipalli S."/>
            <person name="Shea T."/>
            <person name="Sherpa N."/>
            <person name="Shi L."/>
            <person name="Shih D."/>
            <person name="Sparrow T."/>
            <person name="Spaulding J."/>
            <person name="Stalker J."/>
            <person name="Stange-Thomann N."/>
            <person name="Stavropoulos S."/>
            <person name="Stone C."/>
            <person name="Strader C."/>
            <person name="Tesfaye S."/>
            <person name="Thomson T."/>
            <person name="Thoulutsang Y."/>
            <person name="Thoulutsang D."/>
            <person name="Topham K."/>
            <person name="Topping I."/>
            <person name="Tsamla T."/>
            <person name="Vassiliev H."/>
            <person name="Vo A."/>
            <person name="Wangchuk T."/>
            <person name="Wangdi T."/>
            <person name="Weiand M."/>
            <person name="Wilkinson J."/>
            <person name="Wilson A."/>
            <person name="Yadav S."/>
            <person name="Young G."/>
            <person name="Yu Q."/>
            <person name="Zembek L."/>
            <person name="Zhong D."/>
            <person name="Zimmer A."/>
            <person name="Zwirko Z."/>
            <person name="Jaffe D.B."/>
            <person name="Alvarez P."/>
            <person name="Brockman W."/>
            <person name="Butler J."/>
            <person name="Chin C."/>
            <person name="Gnerre S."/>
            <person name="Grabherr M."/>
            <person name="Kleber M."/>
            <person name="Mauceli E."/>
            <person name="MacCallum I."/>
        </authorList>
    </citation>
    <scope>NUCLEOTIDE SEQUENCE [LARGE SCALE GENOMIC DNA]</scope>
    <source>
        <strain evidence="2">Rob3c / Tucson 14021-0248.25</strain>
    </source>
</reference>
<gene>
    <name evidence="1" type="primary">Dsec\GM22834</name>
    <name evidence="1" type="ORF">Dsec_GM22834</name>
</gene>
<name>B4I6P0_DROSE</name>
<dbReference type="EMBL" id="CH480823">
    <property type="protein sequence ID" value="EDW55988.1"/>
    <property type="molecule type" value="Genomic_DNA"/>
</dbReference>
<accession>B4I6P0</accession>
<protein>
    <submittedName>
        <fullName evidence="1">GM22834</fullName>
    </submittedName>
</protein>
<evidence type="ECO:0000313" key="2">
    <source>
        <dbReference type="Proteomes" id="UP000001292"/>
    </source>
</evidence>
<evidence type="ECO:0000313" key="1">
    <source>
        <dbReference type="EMBL" id="EDW55988.1"/>
    </source>
</evidence>
<proteinExistence type="predicted"/>
<dbReference type="AlphaFoldDB" id="B4I6P0"/>
<keyword evidence="2" id="KW-1185">Reference proteome</keyword>
<organism evidence="2">
    <name type="scientific">Drosophila sechellia</name>
    <name type="common">Fruit fly</name>
    <dbReference type="NCBI Taxonomy" id="7238"/>
    <lineage>
        <taxon>Eukaryota</taxon>
        <taxon>Metazoa</taxon>
        <taxon>Ecdysozoa</taxon>
        <taxon>Arthropoda</taxon>
        <taxon>Hexapoda</taxon>
        <taxon>Insecta</taxon>
        <taxon>Pterygota</taxon>
        <taxon>Neoptera</taxon>
        <taxon>Endopterygota</taxon>
        <taxon>Diptera</taxon>
        <taxon>Brachycera</taxon>
        <taxon>Muscomorpha</taxon>
        <taxon>Ephydroidea</taxon>
        <taxon>Drosophilidae</taxon>
        <taxon>Drosophila</taxon>
        <taxon>Sophophora</taxon>
    </lineage>
</organism>
<dbReference type="Proteomes" id="UP000001292">
    <property type="component" value="Unassembled WGS sequence"/>
</dbReference>